<sequence>MLLQMQEMAHTLLNTIGPILNNKALDAVHNSALELLTHMSECALGNRAVGGRDDIDKKMNRIQNRIAKHYANPEAAAPPVEGIEHYAGHPMFKQMRRLAADVDLEIRVAMAGGDAKFLQFTEGLILDSDLAAQVANLVSGVEETYDAPSEDHARRIQNLLKKLTEGVALSGGLFDIVRPLRKDPVALADALHTLVRRYPRLGNNPNWRKPD</sequence>
<organism evidence="1 3">
    <name type="scientific">Xanthomonas hortorum pv. vitians</name>
    <dbReference type="NCBI Taxonomy" id="83224"/>
    <lineage>
        <taxon>Bacteria</taxon>
        <taxon>Pseudomonadati</taxon>
        <taxon>Pseudomonadota</taxon>
        <taxon>Gammaproteobacteria</taxon>
        <taxon>Lysobacterales</taxon>
        <taxon>Lysobacteraceae</taxon>
        <taxon>Xanthomonas</taxon>
    </lineage>
</organism>
<dbReference type="Proteomes" id="UP000515406">
    <property type="component" value="Chromosome"/>
</dbReference>
<gene>
    <name evidence="1" type="ORF">CFBP498_06480</name>
    <name evidence="2" type="ORF">R4K57_18560</name>
</gene>
<evidence type="ECO:0000313" key="1">
    <source>
        <dbReference type="EMBL" id="CAD0305626.1"/>
    </source>
</evidence>
<dbReference type="EMBL" id="LR828257">
    <property type="protein sequence ID" value="CAD0305626.1"/>
    <property type="molecule type" value="Genomic_DNA"/>
</dbReference>
<dbReference type="RefSeq" id="WP_095575071.1">
    <property type="nucleotide sequence ID" value="NZ_CP128478.1"/>
</dbReference>
<evidence type="ECO:0000313" key="4">
    <source>
        <dbReference type="Proteomes" id="UP001187425"/>
    </source>
</evidence>
<dbReference type="AlphaFoldDB" id="A0A6V7BTK7"/>
<protein>
    <submittedName>
        <fullName evidence="1">Uncharacterized protein</fullName>
    </submittedName>
</protein>
<reference evidence="1 3" key="1">
    <citation type="submission" date="2020-07" db="EMBL/GenBank/DDBJ databases">
        <authorList>
            <person name="Pothier F. J."/>
        </authorList>
    </citation>
    <scope>NUCLEOTIDE SEQUENCE [LARGE SCALE GENOMIC DNA]</scope>
    <source>
        <strain evidence="1 3">CFBP 498</strain>
    </source>
</reference>
<dbReference type="EMBL" id="LR828257">
    <property type="protein sequence ID" value="CAD0305621.1"/>
    <property type="molecule type" value="Genomic_DNA"/>
</dbReference>
<reference evidence="2 4" key="2">
    <citation type="submission" date="2023-10" db="EMBL/GenBank/DDBJ databases">
        <title>A new tool for lettuce pathogen research.</title>
        <authorList>
            <person name="Horton K.N."/>
            <person name="Cseke L.J."/>
            <person name="Badiwe M."/>
            <person name="Tesfaye D."/>
            <person name="Klein A."/>
            <person name="Su J."/>
            <person name="Potnis N."/>
            <person name="Gassmann W."/>
        </authorList>
    </citation>
    <scope>NUCLEOTIDE SEQUENCE [LARGE SCALE GENOMIC DNA]</scope>
    <source>
        <strain evidence="2 4">JSKH1901</strain>
    </source>
</reference>
<dbReference type="GeneID" id="55514084"/>
<name>A0A6V7BTK7_9XANT</name>
<proteinExistence type="predicted"/>
<dbReference type="Proteomes" id="UP001187425">
    <property type="component" value="Unassembled WGS sequence"/>
</dbReference>
<evidence type="ECO:0000313" key="2">
    <source>
        <dbReference type="EMBL" id="MDV7250368.1"/>
    </source>
</evidence>
<evidence type="ECO:0000313" key="3">
    <source>
        <dbReference type="Proteomes" id="UP000515406"/>
    </source>
</evidence>
<dbReference type="EMBL" id="JAWMQI010000088">
    <property type="protein sequence ID" value="MDV7250368.1"/>
    <property type="molecule type" value="Genomic_DNA"/>
</dbReference>
<keyword evidence="3" id="KW-1185">Reference proteome</keyword>
<accession>A0A6V7BTK7</accession>